<keyword evidence="1" id="KW-0812">Transmembrane</keyword>
<dbReference type="RefSeq" id="WP_284370036.1">
    <property type="nucleotide sequence ID" value="NZ_BSNJ01000002.1"/>
</dbReference>
<evidence type="ECO:0000313" key="3">
    <source>
        <dbReference type="EMBL" id="GLQ19928.1"/>
    </source>
</evidence>
<reference evidence="3" key="1">
    <citation type="journal article" date="2014" name="Int. J. Syst. Evol. Microbiol.">
        <title>Complete genome of a new Firmicutes species belonging to the dominant human colonic microbiota ('Ruminococcus bicirculans') reveals two chromosomes and a selective capacity to utilize plant glucans.</title>
        <authorList>
            <consortium name="NISC Comparative Sequencing Program"/>
            <person name="Wegmann U."/>
            <person name="Louis P."/>
            <person name="Goesmann A."/>
            <person name="Henrissat B."/>
            <person name="Duncan S.H."/>
            <person name="Flint H.J."/>
        </authorList>
    </citation>
    <scope>NUCLEOTIDE SEQUENCE</scope>
    <source>
        <strain evidence="3">NBRC 108216</strain>
    </source>
</reference>
<proteinExistence type="predicted"/>
<feature type="transmembrane region" description="Helical" evidence="1">
    <location>
        <begin position="16"/>
        <end position="37"/>
    </location>
</feature>
<keyword evidence="1" id="KW-0472">Membrane</keyword>
<dbReference type="Proteomes" id="UP001161390">
    <property type="component" value="Unassembled WGS sequence"/>
</dbReference>
<protein>
    <recommendedName>
        <fullName evidence="2">PepSY domain-containing protein</fullName>
    </recommendedName>
</protein>
<comment type="caution">
    <text evidence="3">The sequence shown here is derived from an EMBL/GenBank/DDBJ whole genome shotgun (WGS) entry which is preliminary data.</text>
</comment>
<sequence length="225" mass="25481">MSRFQFLRIVRQAHYWSGWALGLLALSWFATGFFMTLKPIEEIRGNHLAGEPAFDLIAADYSLPLVNDARSVTLIDALGTPAFIINRPGGRSVIDARTGVALPAFEEAAIRNKVGDVLKVKSEIAHMRKLDRAPMDYSGPLPVWQVTLTQPANARLYIDATTGQLIRVRTSRWRWFDIAWRIHILEPSGENFNTWWIRLASGLATLFALSGLILLWRPRRRSVRS</sequence>
<evidence type="ECO:0000259" key="2">
    <source>
        <dbReference type="Pfam" id="PF03413"/>
    </source>
</evidence>
<name>A0ABQ5UZD2_9PROT</name>
<evidence type="ECO:0000256" key="1">
    <source>
        <dbReference type="SAM" id="Phobius"/>
    </source>
</evidence>
<dbReference type="InterPro" id="IPR025711">
    <property type="entry name" value="PepSY"/>
</dbReference>
<evidence type="ECO:0000313" key="4">
    <source>
        <dbReference type="Proteomes" id="UP001161390"/>
    </source>
</evidence>
<keyword evidence="4" id="KW-1185">Reference proteome</keyword>
<dbReference type="InterPro" id="IPR005625">
    <property type="entry name" value="PepSY-ass_TM"/>
</dbReference>
<keyword evidence="1" id="KW-1133">Transmembrane helix</keyword>
<accession>A0ABQ5UZD2</accession>
<dbReference type="Pfam" id="PF03413">
    <property type="entry name" value="PepSY"/>
    <property type="match status" value="1"/>
</dbReference>
<feature type="transmembrane region" description="Helical" evidence="1">
    <location>
        <begin position="195"/>
        <end position="216"/>
    </location>
</feature>
<dbReference type="Pfam" id="PF03929">
    <property type="entry name" value="PepSY_TM"/>
    <property type="match status" value="1"/>
</dbReference>
<feature type="domain" description="PepSY" evidence="2">
    <location>
        <begin position="132"/>
        <end position="168"/>
    </location>
</feature>
<dbReference type="EMBL" id="BSNJ01000002">
    <property type="protein sequence ID" value="GLQ19928.1"/>
    <property type="molecule type" value="Genomic_DNA"/>
</dbReference>
<reference evidence="3" key="2">
    <citation type="submission" date="2023-01" db="EMBL/GenBank/DDBJ databases">
        <title>Draft genome sequence of Algimonas porphyrae strain NBRC 108216.</title>
        <authorList>
            <person name="Sun Q."/>
            <person name="Mori K."/>
        </authorList>
    </citation>
    <scope>NUCLEOTIDE SEQUENCE</scope>
    <source>
        <strain evidence="3">NBRC 108216</strain>
    </source>
</reference>
<organism evidence="3 4">
    <name type="scientific">Algimonas porphyrae</name>
    <dbReference type="NCBI Taxonomy" id="1128113"/>
    <lineage>
        <taxon>Bacteria</taxon>
        <taxon>Pseudomonadati</taxon>
        <taxon>Pseudomonadota</taxon>
        <taxon>Alphaproteobacteria</taxon>
        <taxon>Maricaulales</taxon>
        <taxon>Robiginitomaculaceae</taxon>
        <taxon>Algimonas</taxon>
    </lineage>
</organism>
<gene>
    <name evidence="3" type="ORF">GCM10007854_08830</name>
</gene>